<feature type="compositionally biased region" description="Low complexity" evidence="1">
    <location>
        <begin position="732"/>
        <end position="756"/>
    </location>
</feature>
<comment type="caution">
    <text evidence="2">The sequence shown here is derived from an EMBL/GenBank/DDBJ whole genome shotgun (WGS) entry which is preliminary data.</text>
</comment>
<reference evidence="2" key="1">
    <citation type="submission" date="2020-03" db="EMBL/GenBank/DDBJ databases">
        <authorList>
            <person name="Weist P."/>
        </authorList>
    </citation>
    <scope>NUCLEOTIDE SEQUENCE</scope>
</reference>
<accession>A0A9N7U8G9</accession>
<organism evidence="2 3">
    <name type="scientific">Pleuronectes platessa</name>
    <name type="common">European plaice</name>
    <dbReference type="NCBI Taxonomy" id="8262"/>
    <lineage>
        <taxon>Eukaryota</taxon>
        <taxon>Metazoa</taxon>
        <taxon>Chordata</taxon>
        <taxon>Craniata</taxon>
        <taxon>Vertebrata</taxon>
        <taxon>Euteleostomi</taxon>
        <taxon>Actinopterygii</taxon>
        <taxon>Neopterygii</taxon>
        <taxon>Teleostei</taxon>
        <taxon>Neoteleostei</taxon>
        <taxon>Acanthomorphata</taxon>
        <taxon>Carangaria</taxon>
        <taxon>Pleuronectiformes</taxon>
        <taxon>Pleuronectoidei</taxon>
        <taxon>Pleuronectidae</taxon>
        <taxon>Pleuronectes</taxon>
    </lineage>
</organism>
<feature type="region of interest" description="Disordered" evidence="1">
    <location>
        <begin position="708"/>
        <end position="775"/>
    </location>
</feature>
<gene>
    <name evidence="2" type="ORF">PLEPLA_LOCUS14831</name>
</gene>
<evidence type="ECO:0000313" key="2">
    <source>
        <dbReference type="EMBL" id="CAB1426893.1"/>
    </source>
</evidence>
<evidence type="ECO:0000256" key="1">
    <source>
        <dbReference type="SAM" id="MobiDB-lite"/>
    </source>
</evidence>
<feature type="compositionally biased region" description="Basic and acidic residues" evidence="1">
    <location>
        <begin position="247"/>
        <end position="258"/>
    </location>
</feature>
<feature type="compositionally biased region" description="Polar residues" evidence="1">
    <location>
        <begin position="492"/>
        <end position="502"/>
    </location>
</feature>
<feature type="region of interest" description="Disordered" evidence="1">
    <location>
        <begin position="218"/>
        <end position="299"/>
    </location>
</feature>
<dbReference type="EMBL" id="CADEAL010000924">
    <property type="protein sequence ID" value="CAB1426893.1"/>
    <property type="molecule type" value="Genomic_DNA"/>
</dbReference>
<dbReference type="AlphaFoldDB" id="A0A9N7U8G9"/>
<evidence type="ECO:0008006" key="4">
    <source>
        <dbReference type="Google" id="ProtNLM"/>
    </source>
</evidence>
<sequence length="775" mass="83334">MTQSSTFEETKARMGQRRLTTMPVAIRKRSWEEHVTHPSGLQYSYDDLDLVCCHGVDSRGPRMGAGASKQGRRTRCASMPEGCHQLPTEELAPTREETTSVGADDTDIEQLKIMGNNDTIPVGLQEETIHGPPELVDVDNIPQRDSESVHLQTANMGSSGDCHCNSGLLTANLSCAADSSSSHTEKTINGEGEIGTEISQRLNICNDDSVLKRPHISRETQQSISISSNNGPPLSESAGDQSGKHPNHQDTKESHTEGYSRPPEISGATRNGSIAAELEPQTDLPDVEEETLTTSEHAGANEILTSVVLHSSVDKMEGGDAMSPTNKIAAADPVVTSVVDGERDHGVRESWSADSADELDKLNDLETLNEKTGLTRHSRDIGGGGERDNFDCTGELDQARGCEISYQTSLEKCNIKITGMNRPQGEEWAQEGSGENTAQVRYGPITSSDICFKGQCCSVTVTSNMPSGQGETGHSEKDLGPTNISQCADQYVETTTSRSQPTEDVDARSVSKELSLSEDQTIDQLLENSSSKLDTILEVSCIEPEDAPTPDLQKNINSNMAQNPDVQPSHINDEHTATEQLAQNLPSCSAEVNDEHTPEGIHGNQASGRYSSESPASEVADGQREHHRPGATVSSMEEADEADHAVTYSDTHLSSPLSDGTNTCVDLTEDNVVKVRMRKREHARLDSMVLLLMKLDQLDQEIENALSATSSMDGTPNLHRRPIQESDLGSVHASQNPPHPNSPAASSSGPVPALGAKPKSGSTSAIPENEKDGES</sequence>
<feature type="region of interest" description="Disordered" evidence="1">
    <location>
        <begin position="546"/>
        <end position="571"/>
    </location>
</feature>
<name>A0A9N7U8G9_PLEPL</name>
<protein>
    <recommendedName>
        <fullName evidence="4">Rho GTPase-activating protein 7</fullName>
    </recommendedName>
</protein>
<evidence type="ECO:0000313" key="3">
    <source>
        <dbReference type="Proteomes" id="UP001153269"/>
    </source>
</evidence>
<feature type="region of interest" description="Disordered" evidence="1">
    <location>
        <begin position="590"/>
        <end position="643"/>
    </location>
</feature>
<feature type="compositionally biased region" description="Polar residues" evidence="1">
    <location>
        <begin position="604"/>
        <end position="615"/>
    </location>
</feature>
<proteinExistence type="predicted"/>
<feature type="region of interest" description="Disordered" evidence="1">
    <location>
        <begin position="492"/>
        <end position="515"/>
    </location>
</feature>
<keyword evidence="3" id="KW-1185">Reference proteome</keyword>
<dbReference type="Proteomes" id="UP001153269">
    <property type="component" value="Unassembled WGS sequence"/>
</dbReference>
<feature type="compositionally biased region" description="Polar residues" evidence="1">
    <location>
        <begin position="552"/>
        <end position="570"/>
    </location>
</feature>
<feature type="compositionally biased region" description="Polar residues" evidence="1">
    <location>
        <begin position="219"/>
        <end position="232"/>
    </location>
</feature>